<evidence type="ECO:0000256" key="3">
    <source>
        <dbReference type="ARBA" id="ARBA00022516"/>
    </source>
</evidence>
<dbReference type="EC" id="2.3.1.274" evidence="8 10"/>
<accession>A0A1H8QEB7</accession>
<protein>
    <recommendedName>
        <fullName evidence="8 10">Phosphate acyltransferase</fullName>
        <ecNumber evidence="8 10">2.3.1.274</ecNumber>
    </recommendedName>
    <alternativeName>
        <fullName evidence="10">Acyl-ACP phosphotransacylase</fullName>
    </alternativeName>
    <alternativeName>
        <fullName evidence="10">Acyl-[acyl-carrier-protein]--phosphate acyltransferase</fullName>
    </alternativeName>
    <alternativeName>
        <fullName evidence="10">Phosphate-acyl-ACP acyltransferase</fullName>
    </alternativeName>
</protein>
<evidence type="ECO:0000256" key="1">
    <source>
        <dbReference type="ARBA" id="ARBA00001232"/>
    </source>
</evidence>
<evidence type="ECO:0000256" key="8">
    <source>
        <dbReference type="ARBA" id="ARBA00024069"/>
    </source>
</evidence>
<dbReference type="PANTHER" id="PTHR30100:SF1">
    <property type="entry name" value="PHOSPHATE ACYLTRANSFERASE"/>
    <property type="match status" value="1"/>
</dbReference>
<sequence length="342" mass="36516">MAKAVTIALDAMGGDHGPGVVVPAALQALERHDRLRVALVGDADTLRGEMTRSGHGEHPRVFVVHASQTIGMDESPSQALRLKKDSSMRVAVNMVKDGDADAAVSAGNTGALMATARYVLKTLPGIDRPAICTTMPSIGGFSRMLDLGANVDCSAEHLFQFGVMGAVLAEALDGVDRPRVGLLNIGEEEIKGNDQVKQAAQILNESRLNYVGYVEGDDIFKGTADIIVCDGFVGNVALKTSEGVAHIIAHYMSEEFRRNPLTKLAGLVALPVLRRFRQRIDPRQFNGASLLGLRGIVLKSHGSADTTAFAHAVETAMMEVDAAVPALIDERLDQLLSERQES</sequence>
<dbReference type="OrthoDB" id="9806408at2"/>
<keyword evidence="11" id="KW-0012">Acyltransferase</keyword>
<dbReference type="HAMAP" id="MF_00019">
    <property type="entry name" value="PlsX"/>
    <property type="match status" value="1"/>
</dbReference>
<dbReference type="GO" id="GO:0006633">
    <property type="term" value="P:fatty acid biosynthetic process"/>
    <property type="evidence" value="ECO:0007669"/>
    <property type="project" value="UniProtKB-UniRule"/>
</dbReference>
<comment type="catalytic activity">
    <reaction evidence="1 10">
        <text>a fatty acyl-[ACP] + phosphate = an acyl phosphate + holo-[ACP]</text>
        <dbReference type="Rhea" id="RHEA:42292"/>
        <dbReference type="Rhea" id="RHEA-COMP:9685"/>
        <dbReference type="Rhea" id="RHEA-COMP:14125"/>
        <dbReference type="ChEBI" id="CHEBI:43474"/>
        <dbReference type="ChEBI" id="CHEBI:59918"/>
        <dbReference type="ChEBI" id="CHEBI:64479"/>
        <dbReference type="ChEBI" id="CHEBI:138651"/>
        <dbReference type="EC" id="2.3.1.274"/>
    </reaction>
</comment>
<dbReference type="EMBL" id="FOEG01000001">
    <property type="protein sequence ID" value="SEO52552.1"/>
    <property type="molecule type" value="Genomic_DNA"/>
</dbReference>
<dbReference type="Proteomes" id="UP000199657">
    <property type="component" value="Unassembled WGS sequence"/>
</dbReference>
<evidence type="ECO:0000256" key="7">
    <source>
        <dbReference type="ARBA" id="ARBA00023264"/>
    </source>
</evidence>
<dbReference type="GO" id="GO:0043811">
    <property type="term" value="F:phosphate:acyl-[acyl carrier protein] acyltransferase activity"/>
    <property type="evidence" value="ECO:0007669"/>
    <property type="project" value="UniProtKB-UniRule"/>
</dbReference>
<evidence type="ECO:0000256" key="4">
    <source>
        <dbReference type="ARBA" id="ARBA00022679"/>
    </source>
</evidence>
<keyword evidence="6 10" id="KW-0594">Phospholipid biosynthesis</keyword>
<evidence type="ECO:0000256" key="5">
    <source>
        <dbReference type="ARBA" id="ARBA00023098"/>
    </source>
</evidence>
<keyword evidence="4 10" id="KW-0808">Transferase</keyword>
<dbReference type="PIRSF" id="PIRSF002465">
    <property type="entry name" value="Phsphlp_syn_PlsX"/>
    <property type="match status" value="1"/>
</dbReference>
<dbReference type="InterPro" id="IPR003664">
    <property type="entry name" value="FA_synthesis"/>
</dbReference>
<evidence type="ECO:0000256" key="9">
    <source>
        <dbReference type="ARBA" id="ARBA00046608"/>
    </source>
</evidence>
<comment type="similarity">
    <text evidence="10">Belongs to the PlsX family.</text>
</comment>
<comment type="function">
    <text evidence="10">Catalyzes the reversible formation of acyl-phosphate (acyl-PO(4)) from acyl-[acyl-carrier-protein] (acyl-ACP). This enzyme utilizes acyl-ACP as fatty acyl donor, but not acyl-CoA.</text>
</comment>
<dbReference type="GO" id="GO:0008654">
    <property type="term" value="P:phospholipid biosynthetic process"/>
    <property type="evidence" value="ECO:0007669"/>
    <property type="project" value="UniProtKB-KW"/>
</dbReference>
<dbReference type="PANTHER" id="PTHR30100">
    <property type="entry name" value="FATTY ACID/PHOSPHOLIPID SYNTHESIS PROTEIN PLSX"/>
    <property type="match status" value="1"/>
</dbReference>
<evidence type="ECO:0000256" key="6">
    <source>
        <dbReference type="ARBA" id="ARBA00023209"/>
    </source>
</evidence>
<comment type="pathway">
    <text evidence="10">Lipid metabolism; phospholipid metabolism.</text>
</comment>
<name>A0A1H8QEB7_9GAMM</name>
<dbReference type="GO" id="GO:0005737">
    <property type="term" value="C:cytoplasm"/>
    <property type="evidence" value="ECO:0007669"/>
    <property type="project" value="UniProtKB-SubCell"/>
</dbReference>
<proteinExistence type="inferred from homology"/>
<gene>
    <name evidence="10" type="primary">plsX</name>
    <name evidence="11" type="ORF">SAMN04488052_101532</name>
</gene>
<dbReference type="Pfam" id="PF02504">
    <property type="entry name" value="FA_synthesis"/>
    <property type="match status" value="1"/>
</dbReference>
<reference evidence="11 12" key="1">
    <citation type="submission" date="2016-10" db="EMBL/GenBank/DDBJ databases">
        <authorList>
            <person name="de Groot N.N."/>
        </authorList>
    </citation>
    <scope>NUCLEOTIDE SEQUENCE [LARGE SCALE GENOMIC DNA]</scope>
    <source>
        <strain evidence="11 12">CGMCC 1.6291</strain>
    </source>
</reference>
<keyword evidence="5 10" id="KW-0443">Lipid metabolism</keyword>
<comment type="subcellular location">
    <subcellularLocation>
        <location evidence="10">Cytoplasm</location>
    </subcellularLocation>
    <text evidence="10">Associated with the membrane possibly through PlsY.</text>
</comment>
<keyword evidence="2 10" id="KW-0963">Cytoplasm</keyword>
<evidence type="ECO:0000256" key="10">
    <source>
        <dbReference type="HAMAP-Rule" id="MF_00019"/>
    </source>
</evidence>
<keyword evidence="7 10" id="KW-1208">Phospholipid metabolism</keyword>
<keyword evidence="3 10" id="KW-0444">Lipid biosynthesis</keyword>
<dbReference type="NCBIfam" id="TIGR00182">
    <property type="entry name" value="plsX"/>
    <property type="match status" value="1"/>
</dbReference>
<evidence type="ECO:0000313" key="11">
    <source>
        <dbReference type="EMBL" id="SEO52552.1"/>
    </source>
</evidence>
<dbReference type="Gene3D" id="3.40.718.10">
    <property type="entry name" value="Isopropylmalate Dehydrogenase"/>
    <property type="match status" value="1"/>
</dbReference>
<dbReference type="UniPathway" id="UPA00085"/>
<evidence type="ECO:0000256" key="2">
    <source>
        <dbReference type="ARBA" id="ARBA00022490"/>
    </source>
</evidence>
<keyword evidence="12" id="KW-1185">Reference proteome</keyword>
<dbReference type="STRING" id="406100.SAMN04488052_101532"/>
<comment type="subunit">
    <text evidence="9 10">Homodimer. Probably interacts with PlsY.</text>
</comment>
<dbReference type="InterPro" id="IPR012281">
    <property type="entry name" value="Phospholipid_synth_PlsX-like"/>
</dbReference>
<organism evidence="11 12">
    <name type="scientific">Aquisalimonas asiatica</name>
    <dbReference type="NCBI Taxonomy" id="406100"/>
    <lineage>
        <taxon>Bacteria</taxon>
        <taxon>Pseudomonadati</taxon>
        <taxon>Pseudomonadota</taxon>
        <taxon>Gammaproteobacteria</taxon>
        <taxon>Chromatiales</taxon>
        <taxon>Ectothiorhodospiraceae</taxon>
        <taxon>Aquisalimonas</taxon>
    </lineage>
</organism>
<dbReference type="SUPFAM" id="SSF53659">
    <property type="entry name" value="Isocitrate/Isopropylmalate dehydrogenase-like"/>
    <property type="match status" value="1"/>
</dbReference>
<dbReference type="AlphaFoldDB" id="A0A1H8QEB7"/>
<evidence type="ECO:0000313" key="12">
    <source>
        <dbReference type="Proteomes" id="UP000199657"/>
    </source>
</evidence>
<dbReference type="RefSeq" id="WP_091639683.1">
    <property type="nucleotide sequence ID" value="NZ_FOEG01000001.1"/>
</dbReference>